<gene>
    <name evidence="2" type="ORF">WJX75_000374</name>
</gene>
<organism evidence="2 3">
    <name type="scientific">Coccomyxa subellipsoidea</name>
    <dbReference type="NCBI Taxonomy" id="248742"/>
    <lineage>
        <taxon>Eukaryota</taxon>
        <taxon>Viridiplantae</taxon>
        <taxon>Chlorophyta</taxon>
        <taxon>core chlorophytes</taxon>
        <taxon>Trebouxiophyceae</taxon>
        <taxon>Trebouxiophyceae incertae sedis</taxon>
        <taxon>Coccomyxaceae</taxon>
        <taxon>Coccomyxa</taxon>
    </lineage>
</organism>
<evidence type="ECO:0000313" key="2">
    <source>
        <dbReference type="EMBL" id="KAK9907271.1"/>
    </source>
</evidence>
<proteinExistence type="predicted"/>
<keyword evidence="3" id="KW-1185">Reference proteome</keyword>
<feature type="region of interest" description="Disordered" evidence="1">
    <location>
        <begin position="1"/>
        <end position="20"/>
    </location>
</feature>
<accession>A0ABR2YKR6</accession>
<protein>
    <recommendedName>
        <fullName evidence="4">CBM1 domain-containing protein</fullName>
    </recommendedName>
</protein>
<evidence type="ECO:0000313" key="3">
    <source>
        <dbReference type="Proteomes" id="UP001491310"/>
    </source>
</evidence>
<reference evidence="2 3" key="1">
    <citation type="journal article" date="2024" name="Nat. Commun.">
        <title>Phylogenomics reveals the evolutionary origins of lichenization in chlorophyte algae.</title>
        <authorList>
            <person name="Puginier C."/>
            <person name="Libourel C."/>
            <person name="Otte J."/>
            <person name="Skaloud P."/>
            <person name="Haon M."/>
            <person name="Grisel S."/>
            <person name="Petersen M."/>
            <person name="Berrin J.G."/>
            <person name="Delaux P.M."/>
            <person name="Dal Grande F."/>
            <person name="Keller J."/>
        </authorList>
    </citation>
    <scope>NUCLEOTIDE SEQUENCE [LARGE SCALE GENOMIC DNA]</scope>
    <source>
        <strain evidence="2 3">SAG 216-7</strain>
    </source>
</reference>
<evidence type="ECO:0000256" key="1">
    <source>
        <dbReference type="SAM" id="MobiDB-lite"/>
    </source>
</evidence>
<feature type="compositionally biased region" description="Pro residues" evidence="1">
    <location>
        <begin position="184"/>
        <end position="203"/>
    </location>
</feature>
<feature type="compositionally biased region" description="Pro residues" evidence="1">
    <location>
        <begin position="1"/>
        <end position="15"/>
    </location>
</feature>
<evidence type="ECO:0008006" key="4">
    <source>
        <dbReference type="Google" id="ProtNLM"/>
    </source>
</evidence>
<name>A0ABR2YKR6_9CHLO</name>
<dbReference type="EMBL" id="JALJOT010000009">
    <property type="protein sequence ID" value="KAK9907271.1"/>
    <property type="molecule type" value="Genomic_DNA"/>
</dbReference>
<sequence>MEAPAPAPAVSPAPLPARKGKGSYEPDFSLCGGMGDACPLTKRDLCVDAQYLDCPPKSHCVRQSKWYWQCLPESVPAPAPHITTGRRLQAADTPTPSKFGQLPGPDITIPEKKTPWGDSGNSTKVSDYEMCGGTGPNCPLFKKQYCIDAQYLSCASSSSQCIRMNAEFWECLPNLYNGSSTTPPGVPQPTITPMPMQAPPPPAGNTGSSTQGGRRLAEDSQDSVIAKEGEVCGGWGPWCQSQYGPTACATNKQVVPCEENTRCILISGDIMQCIRFGT</sequence>
<dbReference type="Proteomes" id="UP001491310">
    <property type="component" value="Unassembled WGS sequence"/>
</dbReference>
<feature type="region of interest" description="Disordered" evidence="1">
    <location>
        <begin position="87"/>
        <end position="121"/>
    </location>
</feature>
<feature type="region of interest" description="Disordered" evidence="1">
    <location>
        <begin position="182"/>
        <end position="219"/>
    </location>
</feature>
<comment type="caution">
    <text evidence="2">The sequence shown here is derived from an EMBL/GenBank/DDBJ whole genome shotgun (WGS) entry which is preliminary data.</text>
</comment>